<evidence type="ECO:0000313" key="1">
    <source>
        <dbReference type="EMBL" id="GHO57149.1"/>
    </source>
</evidence>
<accession>A0ABQ3UWE5</accession>
<evidence type="ECO:0000313" key="2">
    <source>
        <dbReference type="Proteomes" id="UP000654345"/>
    </source>
</evidence>
<sequence>MKYAQAFFALQLVFAEKMAELGGYPFAESVRCNTAMYRILGLDRDRDPSL</sequence>
<protein>
    <submittedName>
        <fullName evidence="1">Uncharacterized protein</fullName>
    </submittedName>
</protein>
<dbReference type="Proteomes" id="UP000654345">
    <property type="component" value="Unassembled WGS sequence"/>
</dbReference>
<reference evidence="1 2" key="1">
    <citation type="journal article" date="2021" name="Int. J. Syst. Evol. Microbiol.">
        <title>Reticulibacter mediterranei gen. nov., sp. nov., within the new family Reticulibacteraceae fam. nov., and Ktedonospora formicarum gen. nov., sp. nov., Ktedonobacter robiniae sp. nov., Dictyobacter formicarum sp. nov. and Dictyobacter arantiisoli sp. nov., belonging to the class Ktedonobacteria.</title>
        <authorList>
            <person name="Yabe S."/>
            <person name="Zheng Y."/>
            <person name="Wang C.M."/>
            <person name="Sakai Y."/>
            <person name="Abe K."/>
            <person name="Yokota A."/>
            <person name="Donadio S."/>
            <person name="Cavaletti L."/>
            <person name="Monciardini P."/>
        </authorList>
    </citation>
    <scope>NUCLEOTIDE SEQUENCE [LARGE SCALE GENOMIC DNA]</scope>
    <source>
        <strain evidence="1 2">SOSP1-30</strain>
    </source>
</reference>
<keyword evidence="2" id="KW-1185">Reference proteome</keyword>
<proteinExistence type="predicted"/>
<gene>
    <name evidence="1" type="ORF">KSB_56240</name>
</gene>
<comment type="caution">
    <text evidence="1">The sequence shown here is derived from an EMBL/GenBank/DDBJ whole genome shotgun (WGS) entry which is preliminary data.</text>
</comment>
<name>A0ABQ3UWE5_9CHLR</name>
<dbReference type="EMBL" id="BNJG01000002">
    <property type="protein sequence ID" value="GHO57149.1"/>
    <property type="molecule type" value="Genomic_DNA"/>
</dbReference>
<organism evidence="1 2">
    <name type="scientific">Ktedonobacter robiniae</name>
    <dbReference type="NCBI Taxonomy" id="2778365"/>
    <lineage>
        <taxon>Bacteria</taxon>
        <taxon>Bacillati</taxon>
        <taxon>Chloroflexota</taxon>
        <taxon>Ktedonobacteria</taxon>
        <taxon>Ktedonobacterales</taxon>
        <taxon>Ktedonobacteraceae</taxon>
        <taxon>Ktedonobacter</taxon>
    </lineage>
</organism>